<dbReference type="GeneID" id="89614073"/>
<evidence type="ECO:0000256" key="3">
    <source>
        <dbReference type="ARBA" id="ARBA00022679"/>
    </source>
</evidence>
<dbReference type="InterPro" id="IPR029044">
    <property type="entry name" value="Nucleotide-diphossugar_trans"/>
</dbReference>
<name>A0A0K9HWB6_GEOSE</name>
<feature type="transmembrane region" description="Helical" evidence="7">
    <location>
        <begin position="239"/>
        <end position="260"/>
    </location>
</feature>
<dbReference type="EMBL" id="LQYV01000060">
    <property type="protein sequence ID" value="KYD26985.1"/>
    <property type="molecule type" value="Genomic_DNA"/>
</dbReference>
<dbReference type="PANTHER" id="PTHR48090">
    <property type="entry name" value="UNDECAPRENYL-PHOSPHATE 4-DEOXY-4-FORMAMIDO-L-ARABINOSE TRANSFERASE-RELATED"/>
    <property type="match status" value="1"/>
</dbReference>
<keyword evidence="14" id="KW-1185">Reference proteome</keyword>
<evidence type="ECO:0000256" key="7">
    <source>
        <dbReference type="SAM" id="Phobius"/>
    </source>
</evidence>
<dbReference type="Proteomes" id="UP000266922">
    <property type="component" value="Unassembled WGS sequence"/>
</dbReference>
<dbReference type="Gene3D" id="3.90.550.10">
    <property type="entry name" value="Spore Coat Polysaccharide Biosynthesis Protein SpsA, Chain A"/>
    <property type="match status" value="1"/>
</dbReference>
<dbReference type="Proteomes" id="UP000075424">
    <property type="component" value="Unassembled WGS sequence"/>
</dbReference>
<comment type="caution">
    <text evidence="10">The sequence shown here is derived from an EMBL/GenBank/DDBJ whole genome shotgun (WGS) entry which is preliminary data.</text>
</comment>
<dbReference type="InterPro" id="IPR050256">
    <property type="entry name" value="Glycosyltransferase_2"/>
</dbReference>
<keyword evidence="2" id="KW-0328">Glycosyltransferase</keyword>
<feature type="transmembrane region" description="Helical" evidence="7">
    <location>
        <begin position="272"/>
        <end position="296"/>
    </location>
</feature>
<feature type="domain" description="Glycosyltransferase 2-like" evidence="8">
    <location>
        <begin position="9"/>
        <end position="178"/>
    </location>
</feature>
<sequence>MVDKPLLAIVVPCYNEEEVLPETARRLTALLEQLLEEGAVAIGSHIVFVDDGSRDRTWALIEEESERNPFVAGIKLARNVGHQRALLAGLETVRAYADCAVSIDADLQDDVEAIREFVQKYREGYDIVYGVRRSRKTDTWFKRTTAQAFYRFMRAIGIELIYNHADFRLMSKRALDELSRYTEVNLFLRGLVPLVGFRSTCVFYDRHERWAGQSKYPLKKMLAFAFDGITSLSVAPIRAITLIGFLAFLASGASGLYALISKLLGHAESGWTSLMISIWFIGGLVLMSLGLIGEYIGKMYQEVKRRPRFAVEKTVQLPLPSEKEKTPAHL</sequence>
<dbReference type="EMBL" id="LUCS01000030">
    <property type="protein sequence ID" value="KAF6509611.1"/>
    <property type="molecule type" value="Genomic_DNA"/>
</dbReference>
<dbReference type="Proteomes" id="UP000773850">
    <property type="component" value="Unassembled WGS sequence"/>
</dbReference>
<evidence type="ECO:0000256" key="4">
    <source>
        <dbReference type="ARBA" id="ARBA00022692"/>
    </source>
</evidence>
<gene>
    <name evidence="10" type="ORF">B4109_2641</name>
    <name evidence="11" type="ORF">D9548_11705</name>
    <name evidence="9" type="ORF">GS8_3142</name>
</gene>
<evidence type="ECO:0000256" key="5">
    <source>
        <dbReference type="ARBA" id="ARBA00022989"/>
    </source>
</evidence>
<dbReference type="EMBL" id="RCTJ01000046">
    <property type="protein sequence ID" value="RLQ13433.1"/>
    <property type="molecule type" value="Genomic_DNA"/>
</dbReference>
<reference evidence="11 13" key="3">
    <citation type="submission" date="2018-10" db="EMBL/GenBank/DDBJ databases">
        <title>Geobacillus stearothermophilus in processing lines of powdered infant formula.</title>
        <authorList>
            <person name="Rhee M.S."/>
            <person name="Choi I.-G."/>
            <person name="Cho T.J."/>
            <person name="Park B."/>
        </authorList>
    </citation>
    <scope>NUCLEOTIDE SEQUENCE [LARGE SCALE GENOMIC DNA]</scope>
    <source>
        <strain evidence="11 13">FHS-PPGT130</strain>
    </source>
</reference>
<protein>
    <submittedName>
        <fullName evidence="9">Glycosyltransferase</fullName>
    </submittedName>
</protein>
<dbReference type="Pfam" id="PF00535">
    <property type="entry name" value="Glycos_transf_2"/>
    <property type="match status" value="1"/>
</dbReference>
<reference evidence="10 12" key="1">
    <citation type="submission" date="2016-01" db="EMBL/GenBank/DDBJ databases">
        <title>Draft Genome Sequences of Seven Thermophilic Sporeformers Isolated from Foods.</title>
        <authorList>
            <person name="Berendsen E.M."/>
            <person name="Wells-Bennik M.H."/>
            <person name="Krawcyk A.O."/>
            <person name="De Jong A."/>
            <person name="Holsappel S."/>
            <person name="Eijlander R.T."/>
            <person name="Kuipers O.P."/>
        </authorList>
    </citation>
    <scope>NUCLEOTIDE SEQUENCE [LARGE SCALE GENOMIC DNA]</scope>
    <source>
        <strain evidence="10 12">B4109</strain>
    </source>
</reference>
<dbReference type="GO" id="GO:0016757">
    <property type="term" value="F:glycosyltransferase activity"/>
    <property type="evidence" value="ECO:0007669"/>
    <property type="project" value="UniProtKB-KW"/>
</dbReference>
<evidence type="ECO:0000313" key="10">
    <source>
        <dbReference type="EMBL" id="KYD26985.1"/>
    </source>
</evidence>
<keyword evidence="5 7" id="KW-1133">Transmembrane helix</keyword>
<keyword evidence="6 7" id="KW-0472">Membrane</keyword>
<evidence type="ECO:0000313" key="14">
    <source>
        <dbReference type="Proteomes" id="UP000773850"/>
    </source>
</evidence>
<dbReference type="InterPro" id="IPR001173">
    <property type="entry name" value="Glyco_trans_2-like"/>
</dbReference>
<keyword evidence="3 11" id="KW-0808">Transferase</keyword>
<evidence type="ECO:0000313" key="9">
    <source>
        <dbReference type="EMBL" id="KAF6509611.1"/>
    </source>
</evidence>
<organism evidence="10 12">
    <name type="scientific">Geobacillus stearothermophilus</name>
    <name type="common">Bacillus stearothermophilus</name>
    <dbReference type="NCBI Taxonomy" id="1422"/>
    <lineage>
        <taxon>Bacteria</taxon>
        <taxon>Bacillati</taxon>
        <taxon>Bacillota</taxon>
        <taxon>Bacilli</taxon>
        <taxon>Bacillales</taxon>
        <taxon>Anoxybacillaceae</taxon>
        <taxon>Geobacillus</taxon>
    </lineage>
</organism>
<accession>A0A0K9HWB6</accession>
<dbReference type="OrthoDB" id="9807778at2"/>
<proteinExistence type="predicted"/>
<evidence type="ECO:0000259" key="8">
    <source>
        <dbReference type="Pfam" id="PF00535"/>
    </source>
</evidence>
<dbReference type="AlphaFoldDB" id="A0A0K9HWB6"/>
<evidence type="ECO:0000256" key="1">
    <source>
        <dbReference type="ARBA" id="ARBA00004141"/>
    </source>
</evidence>
<dbReference type="RefSeq" id="WP_033015013.1">
    <property type="nucleotide sequence ID" value="NZ_CBCSGJ010000046.1"/>
</dbReference>
<evidence type="ECO:0000313" key="11">
    <source>
        <dbReference type="EMBL" id="RLQ13433.1"/>
    </source>
</evidence>
<dbReference type="CDD" id="cd04187">
    <property type="entry name" value="DPM1_like_bac"/>
    <property type="match status" value="1"/>
</dbReference>
<evidence type="ECO:0000256" key="6">
    <source>
        <dbReference type="ARBA" id="ARBA00023136"/>
    </source>
</evidence>
<dbReference type="PANTHER" id="PTHR48090:SF1">
    <property type="entry name" value="PROPHAGE BACTOPRENOL GLUCOSYL TRANSFERASE HOMOLOG"/>
    <property type="match status" value="1"/>
</dbReference>
<keyword evidence="4 7" id="KW-0812">Transmembrane</keyword>
<dbReference type="GO" id="GO:0005886">
    <property type="term" value="C:plasma membrane"/>
    <property type="evidence" value="ECO:0007669"/>
    <property type="project" value="TreeGrafter"/>
</dbReference>
<dbReference type="SUPFAM" id="SSF53448">
    <property type="entry name" value="Nucleotide-diphospho-sugar transferases"/>
    <property type="match status" value="1"/>
</dbReference>
<evidence type="ECO:0000256" key="2">
    <source>
        <dbReference type="ARBA" id="ARBA00022676"/>
    </source>
</evidence>
<dbReference type="PATRIC" id="fig|1422.14.peg.882"/>
<comment type="subcellular location">
    <subcellularLocation>
        <location evidence="1">Membrane</location>
        <topology evidence="1">Multi-pass membrane protein</topology>
    </subcellularLocation>
</comment>
<evidence type="ECO:0000313" key="13">
    <source>
        <dbReference type="Proteomes" id="UP000266922"/>
    </source>
</evidence>
<evidence type="ECO:0000313" key="12">
    <source>
        <dbReference type="Proteomes" id="UP000075424"/>
    </source>
</evidence>
<reference evidence="9 14" key="2">
    <citation type="submission" date="2016-03" db="EMBL/GenBank/DDBJ databases">
        <title>Spore heat resistance.</title>
        <authorList>
            <person name="Boekhorst J."/>
            <person name="Berendsen E.M."/>
            <person name="Wells-Bennik M.H."/>
            <person name="Kuipers O.P."/>
        </authorList>
    </citation>
    <scope>NUCLEOTIDE SEQUENCE [LARGE SCALE GENOMIC DNA]</scope>
    <source>
        <strain evidence="9 14">GS8</strain>
    </source>
</reference>